<keyword evidence="2" id="KW-1185">Reference proteome</keyword>
<dbReference type="AlphaFoldDB" id="A0A9X2VYU6"/>
<sequence length="284" mass="33392">MPRQLIVYCDESSKKGPHFSNFYGASIIKSEDLAVIENALNERVQQLGLTCEVKWNNISPSTHERFIAIIDTYFDFVRDGFIKFRCLFTQNIWVPLGLTHDQHRNAYFLLYYQFIKNGLGLSSYDRQFGDRDLRLIFDQFPRNAEHIATFKDFLARLNRRTLASNGLNLQPENIGEAKSHSHIILQCTDVVLGSMHFRLNDLHLAKPLGQRRRGKKTRAKEKVYQHISRRIRDIYPHFNIGISTGHQGNRANRWLHPYRHWLFIPRLRAYDKAMGKKKKTLHEL</sequence>
<gene>
    <name evidence="1" type="ORF">N0B51_02620</name>
</gene>
<comment type="caution">
    <text evidence="1">The sequence shown here is derived from an EMBL/GenBank/DDBJ whole genome shotgun (WGS) entry which is preliminary data.</text>
</comment>
<accession>A0A9X2VYU6</accession>
<dbReference type="EMBL" id="JAOAMV010000001">
    <property type="protein sequence ID" value="MCT2557870.1"/>
    <property type="molecule type" value="Genomic_DNA"/>
</dbReference>
<evidence type="ECO:0000313" key="2">
    <source>
        <dbReference type="Proteomes" id="UP001142648"/>
    </source>
</evidence>
<dbReference type="InterPro" id="IPR024524">
    <property type="entry name" value="DUF3800"/>
</dbReference>
<dbReference type="Pfam" id="PF12686">
    <property type="entry name" value="DUF3800"/>
    <property type="match status" value="1"/>
</dbReference>
<name>A0A9X2VYU6_9SPHN</name>
<dbReference type="Proteomes" id="UP001142648">
    <property type="component" value="Unassembled WGS sequence"/>
</dbReference>
<proteinExistence type="predicted"/>
<dbReference type="RefSeq" id="WP_259960624.1">
    <property type="nucleotide sequence ID" value="NZ_JAOAMV010000001.1"/>
</dbReference>
<evidence type="ECO:0000313" key="1">
    <source>
        <dbReference type="EMBL" id="MCT2557870.1"/>
    </source>
</evidence>
<reference evidence="1" key="1">
    <citation type="submission" date="2022-09" db="EMBL/GenBank/DDBJ databases">
        <title>The genome sequence of Tsuneonella sp. YG55.</title>
        <authorList>
            <person name="Liu Y."/>
        </authorList>
    </citation>
    <scope>NUCLEOTIDE SEQUENCE</scope>
    <source>
        <strain evidence="1">YG55</strain>
    </source>
</reference>
<organism evidence="1 2">
    <name type="scientific">Tsuneonella litorea</name>
    <dbReference type="NCBI Taxonomy" id="2976475"/>
    <lineage>
        <taxon>Bacteria</taxon>
        <taxon>Pseudomonadati</taxon>
        <taxon>Pseudomonadota</taxon>
        <taxon>Alphaproteobacteria</taxon>
        <taxon>Sphingomonadales</taxon>
        <taxon>Erythrobacteraceae</taxon>
        <taxon>Tsuneonella</taxon>
    </lineage>
</organism>
<protein>
    <submittedName>
        <fullName evidence="1">DUF3800 domain-containing protein</fullName>
    </submittedName>
</protein>